<dbReference type="InterPro" id="IPR002716">
    <property type="entry name" value="PIN_dom"/>
</dbReference>
<feature type="binding site" evidence="6">
    <location>
        <position position="98"/>
    </location>
    <ligand>
        <name>Mg(2+)</name>
        <dbReference type="ChEBI" id="CHEBI:18420"/>
    </ligand>
</feature>
<keyword evidence="4 6" id="KW-0378">Hydrolase</keyword>
<comment type="caution">
    <text evidence="8">The sequence shown here is derived from an EMBL/GenBank/DDBJ whole genome shotgun (WGS) entry which is preliminary data.</text>
</comment>
<dbReference type="CDD" id="cd09873">
    <property type="entry name" value="PIN_Pae0151-like"/>
    <property type="match status" value="1"/>
</dbReference>
<keyword evidence="3 6" id="KW-0479">Metal-binding</keyword>
<dbReference type="HAMAP" id="MF_00265">
    <property type="entry name" value="VapC_Nob1"/>
    <property type="match status" value="1"/>
</dbReference>
<evidence type="ECO:0000313" key="8">
    <source>
        <dbReference type="EMBL" id="PSJ52574.1"/>
    </source>
</evidence>
<accession>A0A2P7RQT5</accession>
<protein>
    <recommendedName>
        <fullName evidence="6">Ribonuclease VapC</fullName>
        <shortName evidence="6">RNase VapC</shortName>
        <ecNumber evidence="6">3.1.-.-</ecNumber>
    </recommendedName>
    <alternativeName>
        <fullName evidence="6">Toxin VapC</fullName>
    </alternativeName>
</protein>
<dbReference type="PANTHER" id="PTHR35901:SF1">
    <property type="entry name" value="EXONUCLEASE VAPC9"/>
    <property type="match status" value="1"/>
</dbReference>
<comment type="similarity">
    <text evidence="6">Belongs to the PINc/VapC protein family.</text>
</comment>
<keyword evidence="2 6" id="KW-0540">Nuclease</keyword>
<organism evidence="8 9">
    <name type="scientific">Kumtagia ephedrae</name>
    <dbReference type="NCBI Taxonomy" id="2116701"/>
    <lineage>
        <taxon>Bacteria</taxon>
        <taxon>Pseudomonadati</taxon>
        <taxon>Pseudomonadota</taxon>
        <taxon>Alphaproteobacteria</taxon>
        <taxon>Hyphomicrobiales</taxon>
        <taxon>Phyllobacteriaceae</taxon>
        <taxon>Kumtagia</taxon>
    </lineage>
</organism>
<dbReference type="OrthoDB" id="1524147at2"/>
<evidence type="ECO:0000256" key="3">
    <source>
        <dbReference type="ARBA" id="ARBA00022723"/>
    </source>
</evidence>
<reference evidence="8 9" key="1">
    <citation type="submission" date="2018-03" db="EMBL/GenBank/DDBJ databases">
        <title>The draft genome of Mesorhizobium sp. 6GN-30.</title>
        <authorList>
            <person name="Liu L."/>
            <person name="Li L."/>
            <person name="Wang T."/>
            <person name="Zhang X."/>
            <person name="Liang L."/>
        </authorList>
    </citation>
    <scope>NUCLEOTIDE SEQUENCE [LARGE SCALE GENOMIC DNA]</scope>
    <source>
        <strain evidence="8 9">6GN30</strain>
    </source>
</reference>
<evidence type="ECO:0000256" key="5">
    <source>
        <dbReference type="ARBA" id="ARBA00022842"/>
    </source>
</evidence>
<dbReference type="InterPro" id="IPR044153">
    <property type="entry name" value="PIN_Pae0151-like"/>
</dbReference>
<keyword evidence="6" id="KW-0800">Toxin</keyword>
<sequence>MIIVVDTSVIVKWFINEPGHDLARQFLHPERDLAAPDFAIAEAANVLWRRQRSGEIGSEQAEESLRQLPLFFKHLSPASDLVLDSLRMARELGHSVYDCMFLVLAASLPEGCLLTADDRFIAKVATTRYEQLLRPLADSPLPREH</sequence>
<dbReference type="InterPro" id="IPR022907">
    <property type="entry name" value="VapC_family"/>
</dbReference>
<keyword evidence="9" id="KW-1185">Reference proteome</keyword>
<dbReference type="SUPFAM" id="SSF88723">
    <property type="entry name" value="PIN domain-like"/>
    <property type="match status" value="1"/>
</dbReference>
<dbReference type="Proteomes" id="UP000241229">
    <property type="component" value="Unassembled WGS sequence"/>
</dbReference>
<proteinExistence type="inferred from homology"/>
<dbReference type="InterPro" id="IPR051619">
    <property type="entry name" value="TypeII_TA_RNase_PINc/VapC"/>
</dbReference>
<gene>
    <name evidence="6" type="primary">vapC</name>
    <name evidence="8" type="ORF">C7I84_26375</name>
</gene>
<dbReference type="InterPro" id="IPR029060">
    <property type="entry name" value="PIN-like_dom_sf"/>
</dbReference>
<keyword evidence="5 6" id="KW-0460">Magnesium</keyword>
<evidence type="ECO:0000259" key="7">
    <source>
        <dbReference type="Pfam" id="PF01850"/>
    </source>
</evidence>
<dbReference type="GO" id="GO:0090729">
    <property type="term" value="F:toxin activity"/>
    <property type="evidence" value="ECO:0007669"/>
    <property type="project" value="UniProtKB-KW"/>
</dbReference>
<dbReference type="RefSeq" id="WP_106775201.1">
    <property type="nucleotide sequence ID" value="NZ_PXYK01000037.1"/>
</dbReference>
<name>A0A2P7RQT5_9HYPH</name>
<evidence type="ECO:0000256" key="1">
    <source>
        <dbReference type="ARBA" id="ARBA00022649"/>
    </source>
</evidence>
<evidence type="ECO:0000313" key="9">
    <source>
        <dbReference type="Proteomes" id="UP000241229"/>
    </source>
</evidence>
<evidence type="ECO:0000256" key="6">
    <source>
        <dbReference type="HAMAP-Rule" id="MF_00265"/>
    </source>
</evidence>
<dbReference type="PANTHER" id="PTHR35901">
    <property type="entry name" value="RIBONUCLEASE VAPC3"/>
    <property type="match status" value="1"/>
</dbReference>
<evidence type="ECO:0000256" key="2">
    <source>
        <dbReference type="ARBA" id="ARBA00022722"/>
    </source>
</evidence>
<dbReference type="AlphaFoldDB" id="A0A2P7RQT5"/>
<feature type="domain" description="PIN" evidence="7">
    <location>
        <begin position="3"/>
        <end position="121"/>
    </location>
</feature>
<dbReference type="GO" id="GO:0016787">
    <property type="term" value="F:hydrolase activity"/>
    <property type="evidence" value="ECO:0007669"/>
    <property type="project" value="UniProtKB-KW"/>
</dbReference>
<comment type="cofactor">
    <cofactor evidence="6">
        <name>Mg(2+)</name>
        <dbReference type="ChEBI" id="CHEBI:18420"/>
    </cofactor>
</comment>
<feature type="binding site" evidence="6">
    <location>
        <position position="6"/>
    </location>
    <ligand>
        <name>Mg(2+)</name>
        <dbReference type="ChEBI" id="CHEBI:18420"/>
    </ligand>
</feature>
<dbReference type="Gene3D" id="3.40.50.1010">
    <property type="entry name" value="5'-nuclease"/>
    <property type="match status" value="1"/>
</dbReference>
<comment type="function">
    <text evidence="6">Toxic component of a toxin-antitoxin (TA) system. An RNase.</text>
</comment>
<dbReference type="EMBL" id="PXYK01000037">
    <property type="protein sequence ID" value="PSJ52574.1"/>
    <property type="molecule type" value="Genomic_DNA"/>
</dbReference>
<dbReference type="EC" id="3.1.-.-" evidence="6"/>
<dbReference type="GO" id="GO:0004540">
    <property type="term" value="F:RNA nuclease activity"/>
    <property type="evidence" value="ECO:0007669"/>
    <property type="project" value="InterPro"/>
</dbReference>
<evidence type="ECO:0000256" key="4">
    <source>
        <dbReference type="ARBA" id="ARBA00022801"/>
    </source>
</evidence>
<dbReference type="GO" id="GO:0000287">
    <property type="term" value="F:magnesium ion binding"/>
    <property type="evidence" value="ECO:0007669"/>
    <property type="project" value="UniProtKB-UniRule"/>
</dbReference>
<dbReference type="Pfam" id="PF01850">
    <property type="entry name" value="PIN"/>
    <property type="match status" value="1"/>
</dbReference>
<keyword evidence="1 6" id="KW-1277">Toxin-antitoxin system</keyword>